<comment type="similarity">
    <text evidence="1">Belongs to the aspartate/glutamate racemases family.</text>
</comment>
<reference evidence="4" key="1">
    <citation type="submission" date="2016-09" db="EMBL/GenBank/DDBJ databases">
        <authorList>
            <person name="Varghese N."/>
            <person name="Submissions S."/>
        </authorList>
    </citation>
    <scope>NUCLEOTIDE SEQUENCE [LARGE SCALE GENOMIC DNA]</scope>
    <source>
        <strain evidence="4">JS23</strain>
    </source>
</reference>
<organism evidence="3 4">
    <name type="scientific">Chitinasiproducens palmae</name>
    <dbReference type="NCBI Taxonomy" id="1770053"/>
    <lineage>
        <taxon>Bacteria</taxon>
        <taxon>Pseudomonadati</taxon>
        <taxon>Pseudomonadota</taxon>
        <taxon>Betaproteobacteria</taxon>
        <taxon>Burkholderiales</taxon>
        <taxon>Burkholderiaceae</taxon>
        <taxon>Chitinasiproducens</taxon>
    </lineage>
</organism>
<dbReference type="InterPro" id="IPR015942">
    <property type="entry name" value="Asp/Glu/hydantoin_racemase"/>
</dbReference>
<sequence length="263" mass="28653">MEYRQDEADRCRRVAQPRTETVAIIGGMGPEAGIDLTERFLSASRRKMRQMNVVVSDQNYPSHVLVQYRTPDRTAAFKGEGESPLPALVSALATAKAAGASICGVACNTAHLWHDDLARLFPDLRLLHIARETARAVKAVGARNACVLATSATHESGLYRTALHFEGVDVVARPAEEMACVHDTIFAIKAGHVDEARAHIREVVQRCLQEADCVVLGCTELGLVVNGDDYHRGAVVDAAEVLATCLAEQAFSIRNRDDNHEQD</sequence>
<dbReference type="STRING" id="1770053.SAMN05216551_11125"/>
<dbReference type="EMBL" id="FNLO01000011">
    <property type="protein sequence ID" value="SDV50246.1"/>
    <property type="molecule type" value="Genomic_DNA"/>
</dbReference>
<proteinExistence type="inferred from homology"/>
<keyword evidence="4" id="KW-1185">Reference proteome</keyword>
<accession>A0A1H2PTY5</accession>
<dbReference type="InterPro" id="IPR004380">
    <property type="entry name" value="Asp_race"/>
</dbReference>
<evidence type="ECO:0000256" key="2">
    <source>
        <dbReference type="ARBA" id="ARBA00023235"/>
    </source>
</evidence>
<protein>
    <submittedName>
        <fullName evidence="3">Aspartate racemase</fullName>
    </submittedName>
</protein>
<dbReference type="NCBIfam" id="TIGR00035">
    <property type="entry name" value="asp_race"/>
    <property type="match status" value="1"/>
</dbReference>
<dbReference type="PANTHER" id="PTHR21198:SF7">
    <property type="entry name" value="ASPARTATE-GLUTAMATE RACEMASE FAMILY"/>
    <property type="match status" value="1"/>
</dbReference>
<dbReference type="SUPFAM" id="SSF53681">
    <property type="entry name" value="Aspartate/glutamate racemase"/>
    <property type="match status" value="2"/>
</dbReference>
<keyword evidence="2" id="KW-0413">Isomerase</keyword>
<evidence type="ECO:0000256" key="1">
    <source>
        <dbReference type="ARBA" id="ARBA00007847"/>
    </source>
</evidence>
<dbReference type="RefSeq" id="WP_170845194.1">
    <property type="nucleotide sequence ID" value="NZ_FNLO01000011.1"/>
</dbReference>
<dbReference type="InterPro" id="IPR033134">
    <property type="entry name" value="Asp/Glu_racemase_AS_2"/>
</dbReference>
<dbReference type="Gene3D" id="3.40.50.1860">
    <property type="match status" value="2"/>
</dbReference>
<evidence type="ECO:0000313" key="3">
    <source>
        <dbReference type="EMBL" id="SDV50246.1"/>
    </source>
</evidence>
<evidence type="ECO:0000313" key="4">
    <source>
        <dbReference type="Proteomes" id="UP000243719"/>
    </source>
</evidence>
<dbReference type="PROSITE" id="PS00924">
    <property type="entry name" value="ASP_GLU_RACEMASE_2"/>
    <property type="match status" value="1"/>
</dbReference>
<dbReference type="AlphaFoldDB" id="A0A1H2PTY5"/>
<dbReference type="GO" id="GO:0047661">
    <property type="term" value="F:amino-acid racemase activity"/>
    <property type="evidence" value="ECO:0007669"/>
    <property type="project" value="InterPro"/>
</dbReference>
<dbReference type="InterPro" id="IPR001920">
    <property type="entry name" value="Asp/Glu_race"/>
</dbReference>
<gene>
    <name evidence="3" type="ORF">SAMN05216551_11125</name>
</gene>
<dbReference type="Pfam" id="PF01177">
    <property type="entry name" value="Asp_Glu_race"/>
    <property type="match status" value="1"/>
</dbReference>
<name>A0A1H2PTY5_9BURK</name>
<dbReference type="PANTHER" id="PTHR21198">
    <property type="entry name" value="GLUTAMATE RACEMASE"/>
    <property type="match status" value="1"/>
</dbReference>
<dbReference type="Proteomes" id="UP000243719">
    <property type="component" value="Unassembled WGS sequence"/>
</dbReference>